<comment type="caution">
    <text evidence="2">The sequence shown here is derived from an EMBL/GenBank/DDBJ whole genome shotgun (WGS) entry which is preliminary data.</text>
</comment>
<evidence type="ECO:0000313" key="3">
    <source>
        <dbReference type="Proteomes" id="UP000548476"/>
    </source>
</evidence>
<evidence type="ECO:0000313" key="2">
    <source>
        <dbReference type="EMBL" id="MBB6039022.1"/>
    </source>
</evidence>
<dbReference type="EMBL" id="JACHGT010000019">
    <property type="protein sequence ID" value="MBB6039022.1"/>
    <property type="molecule type" value="Genomic_DNA"/>
</dbReference>
<dbReference type="GO" id="GO:0008703">
    <property type="term" value="F:5-amino-6-(5-phosphoribosylamino)uracil reductase activity"/>
    <property type="evidence" value="ECO:0007669"/>
    <property type="project" value="InterPro"/>
</dbReference>
<name>A0A841FZS3_9ACTN</name>
<organism evidence="2 3">
    <name type="scientific">Phytomonospora endophytica</name>
    <dbReference type="NCBI Taxonomy" id="714109"/>
    <lineage>
        <taxon>Bacteria</taxon>
        <taxon>Bacillati</taxon>
        <taxon>Actinomycetota</taxon>
        <taxon>Actinomycetes</taxon>
        <taxon>Micromonosporales</taxon>
        <taxon>Micromonosporaceae</taxon>
        <taxon>Phytomonospora</taxon>
    </lineage>
</organism>
<gene>
    <name evidence="2" type="ORF">HNR73_006911</name>
</gene>
<dbReference type="SUPFAM" id="SSF53597">
    <property type="entry name" value="Dihydrofolate reductase-like"/>
    <property type="match status" value="1"/>
</dbReference>
<sequence length="202" mass="21333">MTIVTASMMISVDGFIAGSGISADNAVGDGGAVLHEWVAELASWRARQGMEGGLVNTDDGVIREWFDGTGAVVMGRMMFDQGEAFWGEDPPFRTPVFIVTNRPRPTLELEGGNSYTFVTDGVASAVARAKAVAGDRDVDIAGGADVFQQALAAGLVDEVQLHLVPVLLGAGVRLFGDFPAPLELVRNVDGEGGTHLKYRVIK</sequence>
<dbReference type="InterPro" id="IPR050765">
    <property type="entry name" value="Riboflavin_Biosynth_HTPR"/>
</dbReference>
<protein>
    <submittedName>
        <fullName evidence="2">Dihydrofolate reductase</fullName>
    </submittedName>
</protein>
<evidence type="ECO:0000259" key="1">
    <source>
        <dbReference type="Pfam" id="PF01872"/>
    </source>
</evidence>
<proteinExistence type="predicted"/>
<dbReference type="RefSeq" id="WP_184792014.1">
    <property type="nucleotide sequence ID" value="NZ_BONT01000074.1"/>
</dbReference>
<dbReference type="Proteomes" id="UP000548476">
    <property type="component" value="Unassembled WGS sequence"/>
</dbReference>
<dbReference type="InterPro" id="IPR002734">
    <property type="entry name" value="RibDG_C"/>
</dbReference>
<dbReference type="Pfam" id="PF01872">
    <property type="entry name" value="RibD_C"/>
    <property type="match status" value="1"/>
</dbReference>
<dbReference type="AlphaFoldDB" id="A0A841FZS3"/>
<reference evidence="2 3" key="1">
    <citation type="submission" date="2020-08" db="EMBL/GenBank/DDBJ databases">
        <title>Genomic Encyclopedia of Type Strains, Phase IV (KMG-IV): sequencing the most valuable type-strain genomes for metagenomic binning, comparative biology and taxonomic classification.</title>
        <authorList>
            <person name="Goeker M."/>
        </authorList>
    </citation>
    <scope>NUCLEOTIDE SEQUENCE [LARGE SCALE GENOMIC DNA]</scope>
    <source>
        <strain evidence="2 3">YIM 65646</strain>
    </source>
</reference>
<feature type="domain" description="Bacterial bifunctional deaminase-reductase C-terminal" evidence="1">
    <location>
        <begin position="4"/>
        <end position="179"/>
    </location>
</feature>
<dbReference type="GO" id="GO:0009231">
    <property type="term" value="P:riboflavin biosynthetic process"/>
    <property type="evidence" value="ECO:0007669"/>
    <property type="project" value="InterPro"/>
</dbReference>
<dbReference type="PANTHER" id="PTHR38011">
    <property type="entry name" value="DIHYDROFOLATE REDUCTASE FAMILY PROTEIN (AFU_ORTHOLOGUE AFUA_8G06820)"/>
    <property type="match status" value="1"/>
</dbReference>
<dbReference type="InterPro" id="IPR024072">
    <property type="entry name" value="DHFR-like_dom_sf"/>
</dbReference>
<accession>A0A841FZS3</accession>
<keyword evidence="3" id="KW-1185">Reference proteome</keyword>
<dbReference type="Gene3D" id="3.40.430.10">
    <property type="entry name" value="Dihydrofolate Reductase, subunit A"/>
    <property type="match status" value="1"/>
</dbReference>
<dbReference type="PANTHER" id="PTHR38011:SF12">
    <property type="entry name" value="BIFUNCTIONAL DEAMINASE-REDUCTASE DOMAIN PROTEIN"/>
    <property type="match status" value="1"/>
</dbReference>